<feature type="transmembrane region" description="Helical" evidence="1">
    <location>
        <begin position="31"/>
        <end position="51"/>
    </location>
</feature>
<feature type="transmembrane region" description="Helical" evidence="1">
    <location>
        <begin position="144"/>
        <end position="164"/>
    </location>
</feature>
<evidence type="ECO:0008006" key="4">
    <source>
        <dbReference type="Google" id="ProtNLM"/>
    </source>
</evidence>
<dbReference type="AlphaFoldDB" id="A0AAN6IXX7"/>
<dbReference type="Pfam" id="PF08426">
    <property type="entry name" value="ICE2"/>
    <property type="match status" value="1"/>
</dbReference>
<feature type="transmembrane region" description="Helical" evidence="1">
    <location>
        <begin position="361"/>
        <end position="382"/>
    </location>
</feature>
<dbReference type="GO" id="GO:0005789">
    <property type="term" value="C:endoplasmic reticulum membrane"/>
    <property type="evidence" value="ECO:0007669"/>
    <property type="project" value="TreeGrafter"/>
</dbReference>
<feature type="transmembrane region" description="Helical" evidence="1">
    <location>
        <begin position="212"/>
        <end position="229"/>
    </location>
</feature>
<dbReference type="InterPro" id="IPR013635">
    <property type="entry name" value="Ice2"/>
</dbReference>
<feature type="transmembrane region" description="Helical" evidence="1">
    <location>
        <begin position="63"/>
        <end position="83"/>
    </location>
</feature>
<reference evidence="2" key="1">
    <citation type="submission" date="2023-01" db="EMBL/GenBank/DDBJ databases">
        <title>Exophiala dermititidis isolated from Cystic Fibrosis Patient.</title>
        <authorList>
            <person name="Kurbessoian T."/>
            <person name="Crocker A."/>
            <person name="Murante D."/>
            <person name="Hogan D.A."/>
            <person name="Stajich J.E."/>
        </authorList>
    </citation>
    <scope>NUCLEOTIDE SEQUENCE</scope>
    <source>
        <strain evidence="2">Ex8</strain>
    </source>
</reference>
<evidence type="ECO:0000313" key="3">
    <source>
        <dbReference type="Proteomes" id="UP001161757"/>
    </source>
</evidence>
<name>A0AAN6IXX7_EXODE</name>
<dbReference type="GO" id="GO:0000921">
    <property type="term" value="P:septin ring assembly"/>
    <property type="evidence" value="ECO:0007669"/>
    <property type="project" value="TreeGrafter"/>
</dbReference>
<keyword evidence="1" id="KW-0812">Transmembrane</keyword>
<gene>
    <name evidence="2" type="ORF">HRR80_002633</name>
</gene>
<evidence type="ECO:0000313" key="2">
    <source>
        <dbReference type="EMBL" id="KAJ8994138.1"/>
    </source>
</evidence>
<feature type="transmembrane region" description="Helical" evidence="1">
    <location>
        <begin position="280"/>
        <end position="300"/>
    </location>
</feature>
<feature type="transmembrane region" description="Helical" evidence="1">
    <location>
        <begin position="312"/>
        <end position="331"/>
    </location>
</feature>
<organism evidence="2 3">
    <name type="scientific">Exophiala dermatitidis</name>
    <name type="common">Black yeast-like fungus</name>
    <name type="synonym">Wangiella dermatitidis</name>
    <dbReference type="NCBI Taxonomy" id="5970"/>
    <lineage>
        <taxon>Eukaryota</taxon>
        <taxon>Fungi</taxon>
        <taxon>Dikarya</taxon>
        <taxon>Ascomycota</taxon>
        <taxon>Pezizomycotina</taxon>
        <taxon>Eurotiomycetes</taxon>
        <taxon>Chaetothyriomycetidae</taxon>
        <taxon>Chaetothyriales</taxon>
        <taxon>Herpotrichiellaceae</taxon>
        <taxon>Exophiala</taxon>
    </lineage>
</organism>
<dbReference type="EMBL" id="JAJGCB010000003">
    <property type="protein sequence ID" value="KAJ8994138.1"/>
    <property type="molecule type" value="Genomic_DNA"/>
</dbReference>
<accession>A0AAN6IXX7</accession>
<comment type="caution">
    <text evidence="2">The sequence shown here is derived from an EMBL/GenBank/DDBJ whole genome shotgun (WGS) entry which is preliminary data.</text>
</comment>
<dbReference type="Proteomes" id="UP001161757">
    <property type="component" value="Unassembled WGS sequence"/>
</dbReference>
<keyword evidence="1" id="KW-1133">Transmembrane helix</keyword>
<dbReference type="GO" id="GO:0032541">
    <property type="term" value="C:cortical endoplasmic reticulum"/>
    <property type="evidence" value="ECO:0007669"/>
    <property type="project" value="TreeGrafter"/>
</dbReference>
<dbReference type="PANTHER" id="PTHR31726:SF2">
    <property type="entry name" value="PROTEIN ICE2"/>
    <property type="match status" value="1"/>
</dbReference>
<dbReference type="GO" id="GO:0097038">
    <property type="term" value="C:perinuclear endoplasmic reticulum"/>
    <property type="evidence" value="ECO:0007669"/>
    <property type="project" value="TreeGrafter"/>
</dbReference>
<dbReference type="PANTHER" id="PTHR31726">
    <property type="entry name" value="PROTEIN ICE2"/>
    <property type="match status" value="1"/>
</dbReference>
<proteinExistence type="predicted"/>
<dbReference type="GO" id="GO:0048309">
    <property type="term" value="P:endoplasmic reticulum inheritance"/>
    <property type="evidence" value="ECO:0007669"/>
    <property type="project" value="TreeGrafter"/>
</dbReference>
<sequence length="449" mass="48962">MFFFRALSALLFLTLIILLIPLTFDIGGRDAGLAFSLSIASFYFALSLLRITTPDGSRVRRTIINLLRGLQWLILPGLCIWALGRFSVDANNSGGWVERTFRAKKSSILNTHSSFRDSIFGPGGLVENVAIGGWDLLLRWSSPVFQLLEGFCSLLVIQAVGQLSRWLVNRGEWSDAWLLTLLVTSAGVVSSSVYFLWRVLQFPDISNLDSTLIGIAIASAIFLCAYGVVSGRGTAVESSLLFAYIVLCIYQIFTDYKPNTSGSEAGTATSAPDFPPFPPIIMSSYTAIMHALSSLPGVLVNALDFTAAAFKAVTPSVLISLGYRLFVFYASTRIIPAINESGARILSMEPSLDDTNAGNQFLAFLSWFSPSILIAVYTSLLMQHFATTMGGYAPGLTETIEAWWSGNGQPGMNGNLWKWVNLVGTMGLYAVELYLGQEDDIDGGHWKVD</sequence>
<feature type="transmembrane region" description="Helical" evidence="1">
    <location>
        <begin position="176"/>
        <end position="197"/>
    </location>
</feature>
<feature type="transmembrane region" description="Helical" evidence="1">
    <location>
        <begin position="236"/>
        <end position="253"/>
    </location>
</feature>
<evidence type="ECO:0000256" key="1">
    <source>
        <dbReference type="SAM" id="Phobius"/>
    </source>
</evidence>
<keyword evidence="1" id="KW-0472">Membrane</keyword>
<protein>
    <recommendedName>
        <fullName evidence="4">ICE2 family protein</fullName>
    </recommendedName>
</protein>